<proteinExistence type="predicted"/>
<dbReference type="Gene3D" id="2.30.30.940">
    <property type="match status" value="1"/>
</dbReference>
<dbReference type="GO" id="GO:0005524">
    <property type="term" value="F:ATP binding"/>
    <property type="evidence" value="ECO:0007669"/>
    <property type="project" value="UniProtKB-KW"/>
</dbReference>
<keyword evidence="2" id="KW-0067">ATP-binding</keyword>
<evidence type="ECO:0000256" key="1">
    <source>
        <dbReference type="ARBA" id="ARBA00022741"/>
    </source>
</evidence>
<dbReference type="PANTHER" id="PTHR43788">
    <property type="entry name" value="DNA2/NAM7 HELICASE FAMILY MEMBER"/>
    <property type="match status" value="1"/>
</dbReference>
<dbReference type="CDD" id="cd17933">
    <property type="entry name" value="DEXSc_RecD-like"/>
    <property type="match status" value="1"/>
</dbReference>
<evidence type="ECO:0000256" key="2">
    <source>
        <dbReference type="ARBA" id="ARBA00022840"/>
    </source>
</evidence>
<feature type="domain" description="ATP-dependent RecD2 DNA helicase SH3" evidence="3">
    <location>
        <begin position="184"/>
        <end position="224"/>
    </location>
</feature>
<protein>
    <submittedName>
        <fullName evidence="4">Helicase, putative, RecD/TraA family</fullName>
    </submittedName>
</protein>
<keyword evidence="1" id="KW-0547">Nucleotide-binding</keyword>
<comment type="caution">
    <text evidence="4">The sequence shown here is derived from an EMBL/GenBank/DDBJ whole genome shotgun (WGS) entry which is preliminary data.</text>
</comment>
<dbReference type="Pfam" id="PF13245">
    <property type="entry name" value="AAA_19"/>
    <property type="match status" value="1"/>
</dbReference>
<dbReference type="Pfam" id="PF18335">
    <property type="entry name" value="SH3_13"/>
    <property type="match status" value="1"/>
</dbReference>
<gene>
    <name evidence="4" type="ORF">LEA_18648</name>
</gene>
<accession>K1RK02</accession>
<organism evidence="4">
    <name type="scientific">human gut metagenome</name>
    <dbReference type="NCBI Taxonomy" id="408170"/>
    <lineage>
        <taxon>unclassified sequences</taxon>
        <taxon>metagenomes</taxon>
        <taxon>organismal metagenomes</taxon>
    </lineage>
</organism>
<dbReference type="EMBL" id="AJWY01012798">
    <property type="protein sequence ID" value="EKC48932.1"/>
    <property type="molecule type" value="Genomic_DNA"/>
</dbReference>
<dbReference type="PANTHER" id="PTHR43788:SF6">
    <property type="entry name" value="DNA HELICASE B"/>
    <property type="match status" value="1"/>
</dbReference>
<dbReference type="GO" id="GO:0003678">
    <property type="term" value="F:DNA helicase activity"/>
    <property type="evidence" value="ECO:0007669"/>
    <property type="project" value="UniProtKB-ARBA"/>
</dbReference>
<keyword evidence="4" id="KW-0378">Hydrolase</keyword>
<evidence type="ECO:0000313" key="4">
    <source>
        <dbReference type="EMBL" id="EKC48932.1"/>
    </source>
</evidence>
<dbReference type="SUPFAM" id="SSF52540">
    <property type="entry name" value="P-loop containing nucleoside triphosphate hydrolases"/>
    <property type="match status" value="1"/>
</dbReference>
<dbReference type="InterPro" id="IPR027417">
    <property type="entry name" value="P-loop_NTPase"/>
</dbReference>
<dbReference type="InterPro" id="IPR050534">
    <property type="entry name" value="Coronavir_polyprotein_1ab"/>
</dbReference>
<name>K1RK02_9ZZZZ</name>
<dbReference type="Gene3D" id="3.40.50.300">
    <property type="entry name" value="P-loop containing nucleotide triphosphate hydrolases"/>
    <property type="match status" value="2"/>
</dbReference>
<keyword evidence="4" id="KW-0347">Helicase</keyword>
<reference evidence="4" key="1">
    <citation type="journal article" date="2013" name="Environ. Microbiol.">
        <title>Microbiota from the distal guts of lean and obese adolescents exhibit partial functional redundancy besides clear differences in community structure.</title>
        <authorList>
            <person name="Ferrer M."/>
            <person name="Ruiz A."/>
            <person name="Lanza F."/>
            <person name="Haange S.B."/>
            <person name="Oberbach A."/>
            <person name="Till H."/>
            <person name="Bargiela R."/>
            <person name="Campoy C."/>
            <person name="Segura M.T."/>
            <person name="Richter M."/>
            <person name="von Bergen M."/>
            <person name="Seifert J."/>
            <person name="Suarez A."/>
        </authorList>
    </citation>
    <scope>NUCLEOTIDE SEQUENCE</scope>
</reference>
<dbReference type="AlphaFoldDB" id="K1RK02"/>
<dbReference type="InterPro" id="IPR041451">
    <property type="entry name" value="RecD2_SH13"/>
</dbReference>
<evidence type="ECO:0000259" key="3">
    <source>
        <dbReference type="Pfam" id="PF18335"/>
    </source>
</evidence>
<sequence>MTELTGKEAKTIHRLLEVEWDEHDRPAFKRNIRNPLECEALILDELSMVDISLFASLLNALPLGCRLIMLGDSDQLPPVGAGNVLHDLIESRLLPVVELKEVFRQSMGSLIVTNAHRIVNGEKIVTDRKDGDFFLMERQTPALAAKTIAELYAERLPRAYSYSPLRDIQVLCPSKKGEAGTVNLNKILQSLVNPPSDNKNELNSGFRLFREGDKVMQIKNNYDIHWDSDKESGEGIF</sequence>